<reference evidence="2" key="1">
    <citation type="submission" date="2016-10" db="EMBL/GenBank/DDBJ databases">
        <authorList>
            <person name="Varghese N."/>
            <person name="Submissions S."/>
        </authorList>
    </citation>
    <scope>NUCLEOTIDE SEQUENCE [LARGE SCALE GENOMIC DNA]</scope>
    <source>
        <strain evidence="2">DSM 44675</strain>
    </source>
</reference>
<dbReference type="CDD" id="cd07812">
    <property type="entry name" value="SRPBCC"/>
    <property type="match status" value="1"/>
</dbReference>
<sequence>MAKLKVSIDVPLSPQEAWEKASALDEFEKWLSIHDGWRSEIPEQLTNGTTAESVVSVKGMRNRIKWVIKEYNPPRTLLLKGDGKGGVKVNLTLSVTPKGDGAEVGLNIDLGGAPLFGPIGSGVARALKGDIEGSLRTFVALYA</sequence>
<accession>A0A1H7NP74</accession>
<dbReference type="Proteomes" id="UP000198677">
    <property type="component" value="Unassembled WGS sequence"/>
</dbReference>
<evidence type="ECO:0000313" key="1">
    <source>
        <dbReference type="EMBL" id="SEL25221.1"/>
    </source>
</evidence>
<dbReference type="InterPro" id="IPR019587">
    <property type="entry name" value="Polyketide_cyclase/dehydratase"/>
</dbReference>
<dbReference type="Gene3D" id="3.30.530.20">
    <property type="match status" value="1"/>
</dbReference>
<evidence type="ECO:0000313" key="2">
    <source>
        <dbReference type="Proteomes" id="UP000198677"/>
    </source>
</evidence>
<dbReference type="InterPro" id="IPR023393">
    <property type="entry name" value="START-like_dom_sf"/>
</dbReference>
<proteinExistence type="predicted"/>
<dbReference type="EMBL" id="FOAW01000007">
    <property type="protein sequence ID" value="SEL25221.1"/>
    <property type="molecule type" value="Genomic_DNA"/>
</dbReference>
<organism evidence="1 2">
    <name type="scientific">Rhodococcus maanshanensis</name>
    <dbReference type="NCBI Taxonomy" id="183556"/>
    <lineage>
        <taxon>Bacteria</taxon>
        <taxon>Bacillati</taxon>
        <taxon>Actinomycetota</taxon>
        <taxon>Actinomycetes</taxon>
        <taxon>Mycobacteriales</taxon>
        <taxon>Nocardiaceae</taxon>
        <taxon>Rhodococcus</taxon>
    </lineage>
</organism>
<gene>
    <name evidence="1" type="ORF">SAMN05444583_10799</name>
</gene>
<dbReference type="SUPFAM" id="SSF55961">
    <property type="entry name" value="Bet v1-like"/>
    <property type="match status" value="1"/>
</dbReference>
<dbReference type="RefSeq" id="WP_072751688.1">
    <property type="nucleotide sequence ID" value="NZ_FOAW01000007.1"/>
</dbReference>
<name>A0A1H7NP74_9NOCA</name>
<dbReference type="Pfam" id="PF10604">
    <property type="entry name" value="Polyketide_cyc2"/>
    <property type="match status" value="1"/>
</dbReference>
<dbReference type="OrthoDB" id="3681637at2"/>
<protein>
    <submittedName>
        <fullName evidence="1">Polyketide cyclase / dehydrase and lipid transport</fullName>
    </submittedName>
</protein>
<keyword evidence="2" id="KW-1185">Reference proteome</keyword>
<dbReference type="AlphaFoldDB" id="A0A1H7NP74"/>